<feature type="non-terminal residue" evidence="7">
    <location>
        <position position="796"/>
    </location>
</feature>
<comment type="subcellular location">
    <subcellularLocation>
        <location evidence="1">Endomembrane system</location>
    </subcellularLocation>
</comment>
<evidence type="ECO:0000256" key="6">
    <source>
        <dbReference type="SAM" id="SignalP"/>
    </source>
</evidence>
<feature type="signal peptide" evidence="6">
    <location>
        <begin position="1"/>
        <end position="26"/>
    </location>
</feature>
<keyword evidence="3" id="KW-0677">Repeat</keyword>
<dbReference type="Proteomes" id="UP000250572">
    <property type="component" value="Unassembled WGS sequence"/>
</dbReference>
<keyword evidence="8" id="KW-1185">Reference proteome</keyword>
<protein>
    <recommendedName>
        <fullName evidence="9">KASH domain-containing protein</fullName>
    </recommendedName>
</protein>
<feature type="coiled-coil region" evidence="5">
    <location>
        <begin position="352"/>
        <end position="379"/>
    </location>
</feature>
<organism evidence="7 8">
    <name type="scientific">Gambusia affinis</name>
    <name type="common">Western mosquitofish</name>
    <name type="synonym">Heterandria affinis</name>
    <dbReference type="NCBI Taxonomy" id="33528"/>
    <lineage>
        <taxon>Eukaryota</taxon>
        <taxon>Metazoa</taxon>
        <taxon>Chordata</taxon>
        <taxon>Craniata</taxon>
        <taxon>Vertebrata</taxon>
        <taxon>Euteleostomi</taxon>
        <taxon>Actinopterygii</taxon>
        <taxon>Neopterygii</taxon>
        <taxon>Teleostei</taxon>
        <taxon>Neoteleostei</taxon>
        <taxon>Acanthomorphata</taxon>
        <taxon>Ovalentaria</taxon>
        <taxon>Atherinomorphae</taxon>
        <taxon>Cyprinodontiformes</taxon>
        <taxon>Poeciliidae</taxon>
        <taxon>Poeciliinae</taxon>
        <taxon>Gambusia</taxon>
    </lineage>
</organism>
<evidence type="ECO:0000256" key="4">
    <source>
        <dbReference type="ARBA" id="ARBA00023136"/>
    </source>
</evidence>
<evidence type="ECO:0000256" key="3">
    <source>
        <dbReference type="ARBA" id="ARBA00022737"/>
    </source>
</evidence>
<evidence type="ECO:0008006" key="9">
    <source>
        <dbReference type="Google" id="ProtNLM"/>
    </source>
</evidence>
<dbReference type="PANTHER" id="PTHR14514:SF4">
    <property type="entry name" value="NESPRIN-2"/>
    <property type="match status" value="1"/>
</dbReference>
<keyword evidence="2" id="KW-0597">Phosphoprotein</keyword>
<proteinExistence type="predicted"/>
<dbReference type="PANTHER" id="PTHR14514">
    <property type="entry name" value="PKA ANCHORING PROTEIN"/>
    <property type="match status" value="1"/>
</dbReference>
<comment type="caution">
    <text evidence="7">The sequence shown here is derived from an EMBL/GenBank/DDBJ whole genome shotgun (WGS) entry which is preliminary data.</text>
</comment>
<evidence type="ECO:0000256" key="5">
    <source>
        <dbReference type="SAM" id="Coils"/>
    </source>
</evidence>
<keyword evidence="4" id="KW-0472">Membrane</keyword>
<evidence type="ECO:0000256" key="1">
    <source>
        <dbReference type="ARBA" id="ARBA00004308"/>
    </source>
</evidence>
<sequence length="796" mass="90446">MTGAAYYVIDWAWYLFFGFGVESAKADDRKKQCNILLELLKKLQTCRSLLSTTIQKTEQTISDQASYIGKDNLQRSMAKVSDMKEELAGLGETIDDMKGACKRLQSELKKFPDCTDAPFEVEADTLLDSWLDITEKTDCYMDNLRVGLEMWEKQLMLGGEVDDWARSKLALFSEGNPFSNEQQVFAMRDEIQTNEENIEHFHKKSTEIQEILLSQEAPLELQVMETQLRKRMEQVKESFTDCTDVFEEIRADLDADLSSQEEHAEAVLKEVGLLSSVPSPPVLEELSNDCSSLREAIAHTKDIIRLKREERHLFKVISDERKLFEEWFQDLQLSVNECFESPESRSDGFINSEDTERRLRQLNDQLERAKQQVSSQQLSEFINWLKEQQEEVATFRAHCQSRQEQMESLLDDLNHVRGVALSELLASIRRQGVRAENILKDGDNLLQRYRNLETRLQKQATAQSVLDKEYNRFNSQAESIRTWISDFTQPLTTPSKDNTEEMKQKALASLLAGQSTVSLLQASQQYSHHVKTGSWGTIPSYSQPGSLQEQVQLRCLFFQTVNAQSDQRQFAATVLQDHRLSAGDEKLVKCTGCRFALLDLLSELIQAGFMSLDFSSQTEAFSRVQIAVQAVIKVHQVVFCGINLSEGSTHFEATPTTAPSQLPVHSSSALTVEECEVRQRTVTVLGQVVMVVEVFEFESEVESDVAFGEGAELSPSLGIQGFFEKELDFFFLDGLLSEAMDGLDRTLSILQLQRGIVRPACDGSHRVTFRFSQGHQKLRLLHNPPPHWPNLLLSPL</sequence>
<name>A0A315VGN5_GAMAF</name>
<dbReference type="AlphaFoldDB" id="A0A315VGN5"/>
<evidence type="ECO:0000256" key="2">
    <source>
        <dbReference type="ARBA" id="ARBA00022553"/>
    </source>
</evidence>
<dbReference type="Gene3D" id="1.20.58.60">
    <property type="match status" value="2"/>
</dbReference>
<feature type="chain" id="PRO_5016269756" description="KASH domain-containing protein" evidence="6">
    <location>
        <begin position="27"/>
        <end position="796"/>
    </location>
</feature>
<evidence type="ECO:0000313" key="7">
    <source>
        <dbReference type="EMBL" id="PWA22605.1"/>
    </source>
</evidence>
<accession>A0A315VGN5</accession>
<dbReference type="EMBL" id="NHOQ01001702">
    <property type="protein sequence ID" value="PWA22605.1"/>
    <property type="molecule type" value="Genomic_DNA"/>
</dbReference>
<reference evidence="7 8" key="1">
    <citation type="journal article" date="2018" name="G3 (Bethesda)">
        <title>A High-Quality Reference Genome for the Invasive Mosquitofish Gambusia affinis Using a Chicago Library.</title>
        <authorList>
            <person name="Hoffberg S.L."/>
            <person name="Troendle N.J."/>
            <person name="Glenn T.C."/>
            <person name="Mahmud O."/>
            <person name="Louha S."/>
            <person name="Chalopin D."/>
            <person name="Bennetzen J.L."/>
            <person name="Mauricio R."/>
        </authorList>
    </citation>
    <scope>NUCLEOTIDE SEQUENCE [LARGE SCALE GENOMIC DNA]</scope>
    <source>
        <strain evidence="7">NE01/NJP1002.9</strain>
        <tissue evidence="7">Muscle</tissue>
    </source>
</reference>
<gene>
    <name evidence="7" type="ORF">CCH79_00020376</name>
</gene>
<keyword evidence="6" id="KW-0732">Signal</keyword>
<keyword evidence="5" id="KW-0175">Coiled coil</keyword>
<evidence type="ECO:0000313" key="8">
    <source>
        <dbReference type="Proteomes" id="UP000250572"/>
    </source>
</evidence>